<feature type="compositionally biased region" description="Acidic residues" evidence="1">
    <location>
        <begin position="72"/>
        <end position="93"/>
    </location>
</feature>
<evidence type="ECO:0000256" key="1">
    <source>
        <dbReference type="SAM" id="MobiDB-lite"/>
    </source>
</evidence>
<evidence type="ECO:0000313" key="2">
    <source>
        <dbReference type="EMBL" id="KAH9382422.1"/>
    </source>
</evidence>
<organism evidence="2 3">
    <name type="scientific">Haemaphysalis longicornis</name>
    <name type="common">Bush tick</name>
    <dbReference type="NCBI Taxonomy" id="44386"/>
    <lineage>
        <taxon>Eukaryota</taxon>
        <taxon>Metazoa</taxon>
        <taxon>Ecdysozoa</taxon>
        <taxon>Arthropoda</taxon>
        <taxon>Chelicerata</taxon>
        <taxon>Arachnida</taxon>
        <taxon>Acari</taxon>
        <taxon>Parasitiformes</taxon>
        <taxon>Ixodida</taxon>
        <taxon>Ixodoidea</taxon>
        <taxon>Ixodidae</taxon>
        <taxon>Haemaphysalinae</taxon>
        <taxon>Haemaphysalis</taxon>
    </lineage>
</organism>
<keyword evidence="3" id="KW-1185">Reference proteome</keyword>
<protein>
    <submittedName>
        <fullName evidence="2">Uncharacterized protein</fullName>
    </submittedName>
</protein>
<feature type="region of interest" description="Disordered" evidence="1">
    <location>
        <begin position="71"/>
        <end position="93"/>
    </location>
</feature>
<reference evidence="2 3" key="1">
    <citation type="journal article" date="2020" name="Cell">
        <title>Large-Scale Comparative Analyses of Tick Genomes Elucidate Their Genetic Diversity and Vector Capacities.</title>
        <authorList>
            <consortium name="Tick Genome and Microbiome Consortium (TIGMIC)"/>
            <person name="Jia N."/>
            <person name="Wang J."/>
            <person name="Shi W."/>
            <person name="Du L."/>
            <person name="Sun Y."/>
            <person name="Zhan W."/>
            <person name="Jiang J.F."/>
            <person name="Wang Q."/>
            <person name="Zhang B."/>
            <person name="Ji P."/>
            <person name="Bell-Sakyi L."/>
            <person name="Cui X.M."/>
            <person name="Yuan T.T."/>
            <person name="Jiang B.G."/>
            <person name="Yang W.F."/>
            <person name="Lam T.T."/>
            <person name="Chang Q.C."/>
            <person name="Ding S.J."/>
            <person name="Wang X.J."/>
            <person name="Zhu J.G."/>
            <person name="Ruan X.D."/>
            <person name="Zhao L."/>
            <person name="Wei J.T."/>
            <person name="Ye R.Z."/>
            <person name="Que T.C."/>
            <person name="Du C.H."/>
            <person name="Zhou Y.H."/>
            <person name="Cheng J.X."/>
            <person name="Dai P.F."/>
            <person name="Guo W.B."/>
            <person name="Han X.H."/>
            <person name="Huang E.J."/>
            <person name="Li L.F."/>
            <person name="Wei W."/>
            <person name="Gao Y.C."/>
            <person name="Liu J.Z."/>
            <person name="Shao H.Z."/>
            <person name="Wang X."/>
            <person name="Wang C.C."/>
            <person name="Yang T.C."/>
            <person name="Huo Q.B."/>
            <person name="Li W."/>
            <person name="Chen H.Y."/>
            <person name="Chen S.E."/>
            <person name="Zhou L.G."/>
            <person name="Ni X.B."/>
            <person name="Tian J.H."/>
            <person name="Sheng Y."/>
            <person name="Liu T."/>
            <person name="Pan Y.S."/>
            <person name="Xia L.Y."/>
            <person name="Li J."/>
            <person name="Zhao F."/>
            <person name="Cao W.C."/>
        </authorList>
    </citation>
    <scope>NUCLEOTIDE SEQUENCE [LARGE SCALE GENOMIC DNA]</scope>
    <source>
        <strain evidence="2">HaeL-2018</strain>
    </source>
</reference>
<dbReference type="Proteomes" id="UP000821853">
    <property type="component" value="Chromosome 9"/>
</dbReference>
<sequence>MDNASYHSRRLETITTMSSRKPDILLADIKGTDDGSPNNWAKAVEHVIGIEDKRREARGFSDHVEPIIISLGEEDGDSCGSADDDLSGIEPME</sequence>
<name>A0A9J6GVF4_HAELO</name>
<accession>A0A9J6GVF4</accession>
<dbReference type="AlphaFoldDB" id="A0A9J6GVF4"/>
<gene>
    <name evidence="2" type="ORF">HPB48_020429</name>
</gene>
<proteinExistence type="predicted"/>
<comment type="caution">
    <text evidence="2">The sequence shown here is derived from an EMBL/GenBank/DDBJ whole genome shotgun (WGS) entry which is preliminary data.</text>
</comment>
<dbReference type="EMBL" id="JABSTR010000011">
    <property type="protein sequence ID" value="KAH9382422.1"/>
    <property type="molecule type" value="Genomic_DNA"/>
</dbReference>
<dbReference type="VEuPathDB" id="VectorBase:HLOH_056616"/>
<evidence type="ECO:0000313" key="3">
    <source>
        <dbReference type="Proteomes" id="UP000821853"/>
    </source>
</evidence>